<proteinExistence type="predicted"/>
<dbReference type="Pfam" id="PF23121">
    <property type="entry name" value="SPOC_AIPP2"/>
    <property type="match status" value="1"/>
</dbReference>
<evidence type="ECO:0000313" key="8">
    <source>
        <dbReference type="EMBL" id="RDX77421.1"/>
    </source>
</evidence>
<dbReference type="SUPFAM" id="SSF57903">
    <property type="entry name" value="FYVE/PHD zinc finger"/>
    <property type="match status" value="1"/>
</dbReference>
<reference evidence="8" key="1">
    <citation type="submission" date="2018-05" db="EMBL/GenBank/DDBJ databases">
        <title>Draft genome of Mucuna pruriens seed.</title>
        <authorList>
            <person name="Nnadi N.E."/>
            <person name="Vos R."/>
            <person name="Hasami M.H."/>
            <person name="Devisetty U.K."/>
            <person name="Aguiy J.C."/>
        </authorList>
    </citation>
    <scope>NUCLEOTIDE SEQUENCE [LARGE SCALE GENOMIC DNA]</scope>
    <source>
        <strain evidence="8">JCA_2017</strain>
    </source>
</reference>
<dbReference type="GO" id="GO:0140566">
    <property type="term" value="F:histone reader activity"/>
    <property type="evidence" value="ECO:0007669"/>
    <property type="project" value="InterPro"/>
</dbReference>
<gene>
    <name evidence="8" type="ORF">CR513_42465</name>
</gene>
<dbReference type="PANTHER" id="PTHR33304:SF18">
    <property type="entry name" value="CHROMATIN REGULATOR PHD FAMILY-RELATED"/>
    <property type="match status" value="1"/>
</dbReference>
<feature type="region of interest" description="Disordered" evidence="6">
    <location>
        <begin position="361"/>
        <end position="390"/>
    </location>
</feature>
<dbReference type="InterPro" id="IPR011011">
    <property type="entry name" value="Znf_FYVE_PHD"/>
</dbReference>
<evidence type="ECO:0000256" key="6">
    <source>
        <dbReference type="SAM" id="MobiDB-lite"/>
    </source>
</evidence>
<dbReference type="Gene3D" id="3.30.160.60">
    <property type="entry name" value="Classic Zinc Finger"/>
    <property type="match status" value="2"/>
</dbReference>
<accession>A0A371FGM9</accession>
<protein>
    <recommendedName>
        <fullName evidence="7">U1-type domain-containing protein</fullName>
    </recommendedName>
</protein>
<evidence type="ECO:0000256" key="5">
    <source>
        <dbReference type="ARBA" id="ARBA00023163"/>
    </source>
</evidence>
<organism evidence="8 9">
    <name type="scientific">Mucuna pruriens</name>
    <name type="common">Velvet bean</name>
    <name type="synonym">Dolichos pruriens</name>
    <dbReference type="NCBI Taxonomy" id="157652"/>
    <lineage>
        <taxon>Eukaryota</taxon>
        <taxon>Viridiplantae</taxon>
        <taxon>Streptophyta</taxon>
        <taxon>Embryophyta</taxon>
        <taxon>Tracheophyta</taxon>
        <taxon>Spermatophyta</taxon>
        <taxon>Magnoliopsida</taxon>
        <taxon>eudicotyledons</taxon>
        <taxon>Gunneridae</taxon>
        <taxon>Pentapetalae</taxon>
        <taxon>rosids</taxon>
        <taxon>fabids</taxon>
        <taxon>Fabales</taxon>
        <taxon>Fabaceae</taxon>
        <taxon>Papilionoideae</taxon>
        <taxon>50 kb inversion clade</taxon>
        <taxon>NPAAA clade</taxon>
        <taxon>indigoferoid/millettioid clade</taxon>
        <taxon>Phaseoleae</taxon>
        <taxon>Mucuna</taxon>
    </lineage>
</organism>
<feature type="non-terminal residue" evidence="8">
    <location>
        <position position="1226"/>
    </location>
</feature>
<dbReference type="InterPro" id="IPR013083">
    <property type="entry name" value="Znf_RING/FYVE/PHD"/>
</dbReference>
<evidence type="ECO:0000259" key="7">
    <source>
        <dbReference type="SMART" id="SM00451"/>
    </source>
</evidence>
<feature type="domain" description="U1-type" evidence="7">
    <location>
        <begin position="155"/>
        <end position="189"/>
    </location>
</feature>
<feature type="non-terminal residue" evidence="8">
    <location>
        <position position="1"/>
    </location>
</feature>
<dbReference type="OrthoDB" id="1932206at2759"/>
<evidence type="ECO:0000256" key="4">
    <source>
        <dbReference type="ARBA" id="ARBA00023015"/>
    </source>
</evidence>
<dbReference type="Proteomes" id="UP000257109">
    <property type="component" value="Unassembled WGS sequence"/>
</dbReference>
<dbReference type="GO" id="GO:0034244">
    <property type="term" value="P:negative regulation of transcription elongation by RNA polymerase II"/>
    <property type="evidence" value="ECO:0007669"/>
    <property type="project" value="InterPro"/>
</dbReference>
<dbReference type="PANTHER" id="PTHR33304">
    <property type="match status" value="1"/>
</dbReference>
<keyword evidence="9" id="KW-1185">Reference proteome</keyword>
<dbReference type="InterPro" id="IPR036236">
    <property type="entry name" value="Znf_C2H2_sf"/>
</dbReference>
<keyword evidence="5" id="KW-0804">Transcription</keyword>
<keyword evidence="2" id="KW-0863">Zinc-finger</keyword>
<dbReference type="Gene3D" id="3.30.40.10">
    <property type="entry name" value="Zinc/RING finger domain, C3HC4 (zinc finger)"/>
    <property type="match status" value="1"/>
</dbReference>
<keyword evidence="4" id="KW-0805">Transcription regulation</keyword>
<keyword evidence="3" id="KW-0862">Zinc</keyword>
<keyword evidence="1" id="KW-0479">Metal-binding</keyword>
<dbReference type="GO" id="GO:0003676">
    <property type="term" value="F:nucleic acid binding"/>
    <property type="evidence" value="ECO:0007669"/>
    <property type="project" value="InterPro"/>
</dbReference>
<dbReference type="SUPFAM" id="SSF57667">
    <property type="entry name" value="beta-beta-alpha zinc fingers"/>
    <property type="match status" value="2"/>
</dbReference>
<dbReference type="GO" id="GO:0008270">
    <property type="term" value="F:zinc ion binding"/>
    <property type="evidence" value="ECO:0007669"/>
    <property type="project" value="UniProtKB-KW"/>
</dbReference>
<comment type="caution">
    <text evidence="8">The sequence shown here is derived from an EMBL/GenBank/DDBJ whole genome shotgun (WGS) entry which is preliminary data.</text>
</comment>
<evidence type="ECO:0000256" key="1">
    <source>
        <dbReference type="ARBA" id="ARBA00022723"/>
    </source>
</evidence>
<name>A0A371FGM9_MUCPR</name>
<evidence type="ECO:0000256" key="3">
    <source>
        <dbReference type="ARBA" id="ARBA00022833"/>
    </source>
</evidence>
<feature type="region of interest" description="Disordered" evidence="6">
    <location>
        <begin position="256"/>
        <end position="282"/>
    </location>
</feature>
<evidence type="ECO:0000313" key="9">
    <source>
        <dbReference type="Proteomes" id="UP000257109"/>
    </source>
</evidence>
<feature type="region of interest" description="Disordered" evidence="6">
    <location>
        <begin position="610"/>
        <end position="632"/>
    </location>
</feature>
<evidence type="ECO:0000256" key="2">
    <source>
        <dbReference type="ARBA" id="ARBA00022771"/>
    </source>
</evidence>
<dbReference type="EMBL" id="QJKJ01009176">
    <property type="protein sequence ID" value="RDX77421.1"/>
    <property type="molecule type" value="Genomic_DNA"/>
</dbReference>
<feature type="domain" description="U1-type" evidence="7">
    <location>
        <begin position="394"/>
        <end position="430"/>
    </location>
</feature>
<dbReference type="InterPro" id="IPR003604">
    <property type="entry name" value="Matrin/U1-like-C_Znf_C2H2"/>
</dbReference>
<dbReference type="AlphaFoldDB" id="A0A371FGM9"/>
<dbReference type="SMART" id="SM00451">
    <property type="entry name" value="ZnF_U1"/>
    <property type="match status" value="2"/>
</dbReference>
<dbReference type="InterPro" id="IPR056280">
    <property type="entry name" value="AIPP2-like_SPOC"/>
</dbReference>
<dbReference type="InterPro" id="IPR049914">
    <property type="entry name" value="PHD1-3/5-6"/>
</dbReference>
<feature type="compositionally biased region" description="Polar residues" evidence="6">
    <location>
        <begin position="374"/>
        <end position="388"/>
    </location>
</feature>
<sequence>MDSCVCCFSKKGDNVLQEEKGKIIWVHENGECTSIFWGVWLDGRERLKEKLEEEREMTIDVRRDEWKLKGNVWSLIQHEKSRSRITGSRTKMIGRFQNRSDWNDISFRGCSQSQFNYHDQVPHHGWDFCYAGGTYVPHQTYGPTIPAVAPLQQPQPAVYCKICEVKLGSYKNVEAHNNGKKHKKMLNLLEELQRGNSNGQIPNSEMNLVVQPKTDLKSGKNGCPEKNWSSEATIAEHKNYLQKDIRVTSEVPVKVKPRNSTGAQGHSFKRKIGGAKTGSKYMKTNDGVRQLMKSSKLDINSVSDSIPVQIPASTPWPAVTSHIRAPSPVVGLSFKLPYQHVSASQTQVFEGNEYHGIQNPTVETNDLPHARADSSINTQPEDVSSDSSARARPPKVAYCKICEVQLPTCNSNELKTHNNGKRHQRMLKLQHEELQRLKSSNGKIPNSQKNLVVQPKAVQISGKNEHLLKNKSSEASILKHKNYLQKDMGLTSEIPAKGPERKPRDNSGAQGHYFEHKIRGARTGKYIKTNDGIRRLESSELDINSPSKSVESPVQNSIPALAPLPGPMASQIMAPTLVVGSSFELQFQHISASQTHISEGKEHHDIQNPTAEMTDQPHAPADSNINTQTEDISSDSAAIAMASSEGFMASQVSSPSLAVGSGFEPQIQHVLLTRVLESKEHHDIQNPTMETNDQPQSISLELHAPEGSDVKTQTYVTSDTEAIAIGSPKGRTESHAFKLSPSVGSSFEPQIQHILQTVVSESKVNNEVRNPTVETNDQPQSISVELHAPAGSDISIQTEDGTSDSAAMAIGPASQVSIPPTAVGSSFVSQIQHDLHIETEPQLSKAAADCESQNCSDGENNQLLPSVVVEFNSHSGSSTNTQTANGSSKDEQKMDIPMNHSGITQLSQVAVCLKCGDVGFPETRVFCNKCQVYALHRYCLDGPVILTDDVTWFCEDCEPTVVDTSFHDKCTPLPSGKIVSLNSAKDASQARIEPKNCIERVKNKKQKPQNIVAKTKVLLSENHSLSHHVLSQCSNNTEKENKFEKECQPVPRDEANTSEGSMIVVTVPQPIADPVWMGSLRLLDPSSGPYVIGLLAHMSSLACSKVLEETRLFPDVLCPDLLQRSAVWPKSFSKCGPNEESIALYFFPDTESVERAFDNLVDDMISSDLAIRSVVENAELLDFKKSTTCGGSSEQRNLHNTNEAVRGEVTRIDNPSDRVQILRGLV</sequence>